<feature type="region of interest" description="Disordered" evidence="6">
    <location>
        <begin position="1"/>
        <end position="51"/>
    </location>
</feature>
<dbReference type="Gene3D" id="1.20.5.170">
    <property type="match status" value="1"/>
</dbReference>
<evidence type="ECO:0000313" key="10">
    <source>
        <dbReference type="RefSeq" id="XP_008440768.1"/>
    </source>
</evidence>
<gene>
    <name evidence="10" type="primary">LOC103485085</name>
    <name evidence="8" type="synonym">103485085</name>
</gene>
<dbReference type="FunFam" id="1.20.5.170:FF:000020">
    <property type="entry name" value="BZIP transcription factor"/>
    <property type="match status" value="1"/>
</dbReference>
<protein>
    <submittedName>
        <fullName evidence="10">BZIP transcription factor 53-like</fullName>
    </submittedName>
</protein>
<evidence type="ECO:0000256" key="6">
    <source>
        <dbReference type="SAM" id="MobiDB-lite"/>
    </source>
</evidence>
<dbReference type="PANTHER" id="PTHR45764:SF68">
    <property type="entry name" value="BZIP DOMAIN-CONTAINING PROTEIN"/>
    <property type="match status" value="1"/>
</dbReference>
<dbReference type="SUPFAM" id="SSF57959">
    <property type="entry name" value="Leucine zipper domain"/>
    <property type="match status" value="1"/>
</dbReference>
<feature type="compositionally biased region" description="Low complexity" evidence="6">
    <location>
        <begin position="1"/>
        <end position="15"/>
    </location>
</feature>
<dbReference type="GeneID" id="103485085"/>
<dbReference type="SMR" id="A0A1S3B1Y1"/>
<accession>A0A1S3B1Y1</accession>
<evidence type="ECO:0000256" key="5">
    <source>
        <dbReference type="ARBA" id="ARBA00023242"/>
    </source>
</evidence>
<dbReference type="GO" id="GO:0003700">
    <property type="term" value="F:DNA-binding transcription factor activity"/>
    <property type="evidence" value="ECO:0007669"/>
    <property type="project" value="InterPro"/>
</dbReference>
<evidence type="ECO:0000259" key="7">
    <source>
        <dbReference type="PROSITE" id="PS50217"/>
    </source>
</evidence>
<dbReference type="InterPro" id="IPR045314">
    <property type="entry name" value="bZIP_plant_GBF1"/>
</dbReference>
<evidence type="ECO:0000256" key="3">
    <source>
        <dbReference type="ARBA" id="ARBA00023125"/>
    </source>
</evidence>
<dbReference type="KEGG" id="cmo:103485085"/>
<sequence>MASSSGVSSGSTNGGIRPSIGSEDDLEVERKRRRMQSNREAARRSRIRKQKHLDDLTDQISQLKNHNNEMATNMTLMMSLCISLEAENSILLAQTAELTNRLKSLNSIIKFIESMEVLEKTFSYEIEDFNNGFEEEDYCNPWRYPFAN</sequence>
<dbReference type="eggNOG" id="ENOG502S0BS">
    <property type="taxonomic scope" value="Eukaryota"/>
</dbReference>
<reference evidence="8" key="1">
    <citation type="submission" date="2023-03" db="UniProtKB">
        <authorList>
            <consortium name="EnsemblPlants"/>
        </authorList>
    </citation>
    <scope>IDENTIFICATION</scope>
</reference>
<dbReference type="CDD" id="cd14702">
    <property type="entry name" value="bZIP_plant_GBF1"/>
    <property type="match status" value="1"/>
</dbReference>
<keyword evidence="5" id="KW-0539">Nucleus</keyword>
<dbReference type="GO" id="GO:0046982">
    <property type="term" value="F:protein heterodimerization activity"/>
    <property type="evidence" value="ECO:0007669"/>
    <property type="project" value="UniProtKB-ARBA"/>
</dbReference>
<keyword evidence="9" id="KW-1185">Reference proteome</keyword>
<evidence type="ECO:0000256" key="1">
    <source>
        <dbReference type="ARBA" id="ARBA00004123"/>
    </source>
</evidence>
<dbReference type="SMART" id="SM00338">
    <property type="entry name" value="BRLZ"/>
    <property type="match status" value="1"/>
</dbReference>
<dbReference type="PROSITE" id="PS50217">
    <property type="entry name" value="BZIP"/>
    <property type="match status" value="1"/>
</dbReference>
<dbReference type="InterPro" id="IPR004827">
    <property type="entry name" value="bZIP"/>
</dbReference>
<dbReference type="PANTHER" id="PTHR45764">
    <property type="entry name" value="BZIP TRANSCRIPTION FACTOR 44"/>
    <property type="match status" value="1"/>
</dbReference>
<dbReference type="OrthoDB" id="1719986at2759"/>
<dbReference type="InterPro" id="IPR046347">
    <property type="entry name" value="bZIP_sf"/>
</dbReference>
<organism evidence="9 10">
    <name type="scientific">Cucumis melo</name>
    <name type="common">Muskmelon</name>
    <dbReference type="NCBI Taxonomy" id="3656"/>
    <lineage>
        <taxon>Eukaryota</taxon>
        <taxon>Viridiplantae</taxon>
        <taxon>Streptophyta</taxon>
        <taxon>Embryophyta</taxon>
        <taxon>Tracheophyta</taxon>
        <taxon>Spermatophyta</taxon>
        <taxon>Magnoliopsida</taxon>
        <taxon>eudicotyledons</taxon>
        <taxon>Gunneridae</taxon>
        <taxon>Pentapetalae</taxon>
        <taxon>rosids</taxon>
        <taxon>fabids</taxon>
        <taxon>Cucurbitales</taxon>
        <taxon>Cucurbitaceae</taxon>
        <taxon>Benincaseae</taxon>
        <taxon>Cucumis</taxon>
    </lineage>
</organism>
<reference evidence="10" key="2">
    <citation type="submission" date="2025-04" db="UniProtKB">
        <authorList>
            <consortium name="RefSeq"/>
        </authorList>
    </citation>
    <scope>IDENTIFICATION</scope>
</reference>
<name>A0A1S3B1Y1_CUCME</name>
<dbReference type="GO" id="GO:0045893">
    <property type="term" value="P:positive regulation of DNA-templated transcription"/>
    <property type="evidence" value="ECO:0007669"/>
    <property type="project" value="TreeGrafter"/>
</dbReference>
<dbReference type="Gramene" id="MELO3C007865.2.1">
    <property type="protein sequence ID" value="MELO3C007865.2.1"/>
    <property type="gene ID" value="MELO3C007865.2"/>
</dbReference>
<evidence type="ECO:0000256" key="2">
    <source>
        <dbReference type="ARBA" id="ARBA00023015"/>
    </source>
</evidence>
<evidence type="ECO:0000256" key="4">
    <source>
        <dbReference type="ARBA" id="ARBA00023163"/>
    </source>
</evidence>
<dbReference type="RefSeq" id="XP_008440768.1">
    <property type="nucleotide sequence ID" value="XM_008442546.2"/>
</dbReference>
<dbReference type="EnsemblPlants" id="MELO3C007865.2.1">
    <property type="protein sequence ID" value="MELO3C007865.2.1"/>
    <property type="gene ID" value="MELO3C007865.2"/>
</dbReference>
<keyword evidence="3" id="KW-0238">DNA-binding</keyword>
<keyword evidence="2" id="KW-0805">Transcription regulation</keyword>
<dbReference type="GO" id="GO:0005634">
    <property type="term" value="C:nucleus"/>
    <property type="evidence" value="ECO:0007669"/>
    <property type="project" value="UniProtKB-SubCell"/>
</dbReference>
<evidence type="ECO:0000313" key="8">
    <source>
        <dbReference type="EnsemblPlants" id="MELO3C007865.2.1"/>
    </source>
</evidence>
<dbReference type="InParanoid" id="A0A1S3B1Y1"/>
<evidence type="ECO:0000313" key="9">
    <source>
        <dbReference type="Proteomes" id="UP001652600"/>
    </source>
</evidence>
<dbReference type="Pfam" id="PF00170">
    <property type="entry name" value="bZIP_1"/>
    <property type="match status" value="1"/>
</dbReference>
<dbReference type="GO" id="GO:0000976">
    <property type="term" value="F:transcription cis-regulatory region binding"/>
    <property type="evidence" value="ECO:0007669"/>
    <property type="project" value="TreeGrafter"/>
</dbReference>
<dbReference type="Proteomes" id="UP001652600">
    <property type="component" value="Chromosome 8"/>
</dbReference>
<dbReference type="PROSITE" id="PS00036">
    <property type="entry name" value="BZIP_BASIC"/>
    <property type="match status" value="1"/>
</dbReference>
<feature type="domain" description="BZIP" evidence="7">
    <location>
        <begin position="28"/>
        <end position="77"/>
    </location>
</feature>
<comment type="subcellular location">
    <subcellularLocation>
        <location evidence="1">Nucleus</location>
    </subcellularLocation>
</comment>
<keyword evidence="4" id="KW-0804">Transcription</keyword>
<proteinExistence type="predicted"/>
<dbReference type="AlphaFoldDB" id="A0A1S3B1Y1"/>